<name>A0A9W6Y8T1_9STRA</name>
<protein>
    <submittedName>
        <fullName evidence="2">Unnamed protein product</fullName>
    </submittedName>
</protein>
<comment type="caution">
    <text evidence="2">The sequence shown here is derived from an EMBL/GenBank/DDBJ whole genome shotgun (WGS) entry which is preliminary data.</text>
</comment>
<evidence type="ECO:0000313" key="3">
    <source>
        <dbReference type="Proteomes" id="UP001165121"/>
    </source>
</evidence>
<feature type="region of interest" description="Disordered" evidence="1">
    <location>
        <begin position="74"/>
        <end position="119"/>
    </location>
</feature>
<dbReference type="AlphaFoldDB" id="A0A9W6Y8T1"/>
<dbReference type="OrthoDB" id="96657at2759"/>
<sequence length="140" mass="15464">MAANAYVSWLTKREFKMQRSGTDPGSEREESGSRTPRGKLEISNAKGAATARKRPRDTAAKLPTKLSALRSLKRRLEGVGDETGGIKARRTTDDGSESSDITVRPGTRSGHQKQCKQQQDPVLLEESCYWLAVQRFSQLG</sequence>
<keyword evidence="3" id="KW-1185">Reference proteome</keyword>
<evidence type="ECO:0000313" key="2">
    <source>
        <dbReference type="EMBL" id="GMF59627.1"/>
    </source>
</evidence>
<dbReference type="Proteomes" id="UP001165121">
    <property type="component" value="Unassembled WGS sequence"/>
</dbReference>
<proteinExistence type="predicted"/>
<organism evidence="2 3">
    <name type="scientific">Phytophthora fragariaefolia</name>
    <dbReference type="NCBI Taxonomy" id="1490495"/>
    <lineage>
        <taxon>Eukaryota</taxon>
        <taxon>Sar</taxon>
        <taxon>Stramenopiles</taxon>
        <taxon>Oomycota</taxon>
        <taxon>Peronosporomycetes</taxon>
        <taxon>Peronosporales</taxon>
        <taxon>Peronosporaceae</taxon>
        <taxon>Phytophthora</taxon>
    </lineage>
</organism>
<dbReference type="EMBL" id="BSXT01005075">
    <property type="protein sequence ID" value="GMF59627.1"/>
    <property type="molecule type" value="Genomic_DNA"/>
</dbReference>
<accession>A0A9W6Y8T1</accession>
<gene>
    <name evidence="2" type="ORF">Pfra01_002580200</name>
</gene>
<feature type="region of interest" description="Disordered" evidence="1">
    <location>
        <begin position="13"/>
        <end position="61"/>
    </location>
</feature>
<evidence type="ECO:0000256" key="1">
    <source>
        <dbReference type="SAM" id="MobiDB-lite"/>
    </source>
</evidence>
<reference evidence="2" key="1">
    <citation type="submission" date="2023-04" db="EMBL/GenBank/DDBJ databases">
        <title>Phytophthora fragariaefolia NBRC 109709.</title>
        <authorList>
            <person name="Ichikawa N."/>
            <person name="Sato H."/>
            <person name="Tonouchi N."/>
        </authorList>
    </citation>
    <scope>NUCLEOTIDE SEQUENCE</scope>
    <source>
        <strain evidence="2">NBRC 109709</strain>
    </source>
</reference>